<evidence type="ECO:0000313" key="4">
    <source>
        <dbReference type="EMBL" id="OAY40673.1"/>
    </source>
</evidence>
<dbReference type="EMBL" id="CM004395">
    <property type="protein sequence ID" value="OAY40673.1"/>
    <property type="molecule type" value="Genomic_DNA"/>
</dbReference>
<comment type="caution">
    <text evidence="4">The sequence shown here is derived from an EMBL/GenBank/DDBJ whole genome shotgun (WGS) entry which is preliminary data.</text>
</comment>
<dbReference type="Gene3D" id="3.40.50.1820">
    <property type="entry name" value="alpha/beta hydrolase"/>
    <property type="match status" value="1"/>
</dbReference>
<evidence type="ECO:0000259" key="3">
    <source>
        <dbReference type="Pfam" id="PF12697"/>
    </source>
</evidence>
<dbReference type="InterPro" id="IPR029058">
    <property type="entry name" value="AB_hydrolase_fold"/>
</dbReference>
<protein>
    <recommendedName>
        <fullName evidence="3">AB hydrolase-1 domain-containing protein</fullName>
    </recommendedName>
</protein>
<organism evidence="4 5">
    <name type="scientific">Manihot esculenta</name>
    <name type="common">Cassava</name>
    <name type="synonym">Jatropha manihot</name>
    <dbReference type="NCBI Taxonomy" id="3983"/>
    <lineage>
        <taxon>Eukaryota</taxon>
        <taxon>Viridiplantae</taxon>
        <taxon>Streptophyta</taxon>
        <taxon>Embryophyta</taxon>
        <taxon>Tracheophyta</taxon>
        <taxon>Spermatophyta</taxon>
        <taxon>Magnoliopsida</taxon>
        <taxon>eudicotyledons</taxon>
        <taxon>Gunneridae</taxon>
        <taxon>Pentapetalae</taxon>
        <taxon>rosids</taxon>
        <taxon>fabids</taxon>
        <taxon>Malpighiales</taxon>
        <taxon>Euphorbiaceae</taxon>
        <taxon>Crotonoideae</taxon>
        <taxon>Manihoteae</taxon>
        <taxon>Manihot</taxon>
    </lineage>
</organism>
<keyword evidence="5" id="KW-1185">Reference proteome</keyword>
<dbReference type="Gramene" id="Manes.09G040500.1.v8.1">
    <property type="protein sequence ID" value="Manes.09G040500.1.v8.1.CDS"/>
    <property type="gene ID" value="Manes.09G040500.v8.1"/>
</dbReference>
<accession>A0A2C9V7X8</accession>
<dbReference type="Pfam" id="PF12697">
    <property type="entry name" value="Abhydrolase_6"/>
    <property type="match status" value="1"/>
</dbReference>
<sequence length="278" mass="31019">MSGNMGVLFEHRGGAIAESLNAKVYGNSSETLVLAHGFGSDQNVWHFLIPYLALYFKIVVFDSVFSPNVNPKFYDPNKYSNFSGYAADLVNLLDELNVSKAIYMGHSMSAMIGCLASIQRPELFHHLILLNGSPRYLNAKGYDGGFEISGVKATLTNIKKNFSSWVNDFAPTAVGLNNKQAISEFEDSLNRMKPNIAYNVAKTVFLSDLRRILPKVVVPCTIIQSKKDYIVPEFVAHYMKKKLGGHARVEILKTQGHFPHLTAYSLILKAMKRVHTIK</sequence>
<dbReference type="FunFam" id="3.40.50.1820:FF:000042">
    <property type="entry name" value="probable strigolactone esterase DAD2"/>
    <property type="match status" value="1"/>
</dbReference>
<feature type="domain" description="AB hydrolase-1" evidence="3">
    <location>
        <begin position="32"/>
        <end position="261"/>
    </location>
</feature>
<evidence type="ECO:0000256" key="1">
    <source>
        <dbReference type="ARBA" id="ARBA00008645"/>
    </source>
</evidence>
<reference evidence="5" key="1">
    <citation type="journal article" date="2016" name="Nat. Biotechnol.">
        <title>Sequencing wild and cultivated cassava and related species reveals extensive interspecific hybridization and genetic diversity.</title>
        <authorList>
            <person name="Bredeson J.V."/>
            <person name="Lyons J.B."/>
            <person name="Prochnik S.E."/>
            <person name="Wu G.A."/>
            <person name="Ha C.M."/>
            <person name="Edsinger-Gonzales E."/>
            <person name="Grimwood J."/>
            <person name="Schmutz J."/>
            <person name="Rabbi I.Y."/>
            <person name="Egesi C."/>
            <person name="Nauluvula P."/>
            <person name="Lebot V."/>
            <person name="Ndunguru J."/>
            <person name="Mkamilo G."/>
            <person name="Bart R.S."/>
            <person name="Setter T.L."/>
            <person name="Gleadow R.M."/>
            <person name="Kulakow P."/>
            <person name="Ferguson M.E."/>
            <person name="Rounsley S."/>
            <person name="Rokhsar D.S."/>
        </authorList>
    </citation>
    <scope>NUCLEOTIDE SEQUENCE [LARGE SCALE GENOMIC DNA]</scope>
    <source>
        <strain evidence="5">cv. AM560-2</strain>
    </source>
</reference>
<keyword evidence="2" id="KW-0378">Hydrolase</keyword>
<proteinExistence type="inferred from homology"/>
<evidence type="ECO:0000313" key="5">
    <source>
        <dbReference type="Proteomes" id="UP000091857"/>
    </source>
</evidence>
<dbReference type="InterPro" id="IPR000073">
    <property type="entry name" value="AB_hydrolase_1"/>
</dbReference>
<dbReference type="SUPFAM" id="SSF53474">
    <property type="entry name" value="alpha/beta-Hydrolases"/>
    <property type="match status" value="1"/>
</dbReference>
<gene>
    <name evidence="4" type="ORF">MANES_09G040500v8</name>
</gene>
<dbReference type="Proteomes" id="UP000091857">
    <property type="component" value="Chromosome 9"/>
</dbReference>
<comment type="similarity">
    <text evidence="1">Belongs to the AB hydrolase superfamily.</text>
</comment>
<name>A0A2C9V7X8_MANES</name>
<dbReference type="GO" id="GO:0016787">
    <property type="term" value="F:hydrolase activity"/>
    <property type="evidence" value="ECO:0007669"/>
    <property type="project" value="UniProtKB-KW"/>
</dbReference>
<evidence type="ECO:0000256" key="2">
    <source>
        <dbReference type="ARBA" id="ARBA00022801"/>
    </source>
</evidence>
<dbReference type="STRING" id="3983.A0A2C9V7X8"/>
<dbReference type="SMR" id="A0A2C9V7X8"/>
<dbReference type="OrthoDB" id="408373at2759"/>
<dbReference type="PANTHER" id="PTHR43039">
    <property type="entry name" value="ESTERASE-RELATED"/>
    <property type="match status" value="1"/>
</dbReference>
<dbReference type="AlphaFoldDB" id="A0A2C9V7X8"/>